<dbReference type="RefSeq" id="XP_058346252.1">
    <property type="nucleotide sequence ID" value="XM_058483163.1"/>
</dbReference>
<name>A0AAD7XY09_9FUNG</name>
<protein>
    <submittedName>
        <fullName evidence="2">Uncharacterized protein</fullName>
    </submittedName>
</protein>
<feature type="compositionally biased region" description="Basic and acidic residues" evidence="1">
    <location>
        <begin position="349"/>
        <end position="360"/>
    </location>
</feature>
<feature type="region of interest" description="Disordered" evidence="1">
    <location>
        <begin position="156"/>
        <end position="310"/>
    </location>
</feature>
<gene>
    <name evidence="2" type="ORF">O0I10_003090</name>
</gene>
<evidence type="ECO:0000313" key="3">
    <source>
        <dbReference type="Proteomes" id="UP001234581"/>
    </source>
</evidence>
<feature type="compositionally biased region" description="Polar residues" evidence="1">
    <location>
        <begin position="184"/>
        <end position="195"/>
    </location>
</feature>
<accession>A0AAD7XY09</accession>
<feature type="compositionally biased region" description="Low complexity" evidence="1">
    <location>
        <begin position="237"/>
        <end position="251"/>
    </location>
</feature>
<feature type="region of interest" description="Disordered" evidence="1">
    <location>
        <begin position="28"/>
        <end position="111"/>
    </location>
</feature>
<dbReference type="EMBL" id="JARTCD010000009">
    <property type="protein sequence ID" value="KAJ8661339.1"/>
    <property type="molecule type" value="Genomic_DNA"/>
</dbReference>
<feature type="compositionally biased region" description="Polar residues" evidence="1">
    <location>
        <begin position="156"/>
        <end position="171"/>
    </location>
</feature>
<evidence type="ECO:0000313" key="2">
    <source>
        <dbReference type="EMBL" id="KAJ8661339.1"/>
    </source>
</evidence>
<evidence type="ECO:0000256" key="1">
    <source>
        <dbReference type="SAM" id="MobiDB-lite"/>
    </source>
</evidence>
<dbReference type="AlphaFoldDB" id="A0AAD7XY09"/>
<feature type="compositionally biased region" description="Low complexity" evidence="1">
    <location>
        <begin position="29"/>
        <end position="39"/>
    </location>
</feature>
<comment type="caution">
    <text evidence="2">The sequence shown here is derived from an EMBL/GenBank/DDBJ whole genome shotgun (WGS) entry which is preliminary data.</text>
</comment>
<dbReference type="Proteomes" id="UP001234581">
    <property type="component" value="Unassembled WGS sequence"/>
</dbReference>
<feature type="compositionally biased region" description="Polar residues" evidence="1">
    <location>
        <begin position="211"/>
        <end position="231"/>
    </location>
</feature>
<keyword evidence="3" id="KW-1185">Reference proteome</keyword>
<dbReference type="GeneID" id="83210503"/>
<feature type="compositionally biased region" description="Low complexity" evidence="1">
    <location>
        <begin position="264"/>
        <end position="279"/>
    </location>
</feature>
<organism evidence="2 3">
    <name type="scientific">Lichtheimia ornata</name>
    <dbReference type="NCBI Taxonomy" id="688661"/>
    <lineage>
        <taxon>Eukaryota</taxon>
        <taxon>Fungi</taxon>
        <taxon>Fungi incertae sedis</taxon>
        <taxon>Mucoromycota</taxon>
        <taxon>Mucoromycotina</taxon>
        <taxon>Mucoromycetes</taxon>
        <taxon>Mucorales</taxon>
        <taxon>Lichtheimiaceae</taxon>
        <taxon>Lichtheimia</taxon>
    </lineage>
</organism>
<feature type="compositionally biased region" description="Low complexity" evidence="1">
    <location>
        <begin position="58"/>
        <end position="74"/>
    </location>
</feature>
<reference evidence="2 3" key="1">
    <citation type="submission" date="2023-03" db="EMBL/GenBank/DDBJ databases">
        <title>Genome sequence of Lichtheimia ornata CBS 291.66.</title>
        <authorList>
            <person name="Mohabir J.T."/>
            <person name="Shea T.P."/>
            <person name="Kurbessoian T."/>
            <person name="Berby B."/>
            <person name="Fontaine J."/>
            <person name="Livny J."/>
            <person name="Gnirke A."/>
            <person name="Stajich J.E."/>
            <person name="Cuomo C.A."/>
        </authorList>
    </citation>
    <scope>NUCLEOTIDE SEQUENCE [LARGE SCALE GENOMIC DNA]</scope>
    <source>
        <strain evidence="2">CBS 291.66</strain>
    </source>
</reference>
<proteinExistence type="predicted"/>
<feature type="region of interest" description="Disordered" evidence="1">
    <location>
        <begin position="331"/>
        <end position="360"/>
    </location>
</feature>
<sequence>MDPFLPAMVLTSLCIAATKVYRHLRPNDQQQPLPAQPQQHDGDNLETADSMVNGPQEATFSVATSSARTSSEESPGLCDEKDTDDNDSSPSPPLTALAPVTPPPSPPRMTRQYGFYKSIHHERALLPTCHDLLISSEQVTQKDKNTSIPSQQVITKNGNQAQHGSTTSTAAQRYRAKKPWLIPQSATFKTTSSTRYAIRASDSHHPRQRHMISSSMKKISNDKTASYSSNEGAPGFSIPSSSTASSQATPPMTRQYAFCGSADTSSTTTSSSTTSSSSTNATQHQERRTRLTSPELMPPPPPRAPRRHVRPLLRRQNAFFADTLNNTMLASKRKRHLMDENTPPPPNSRDVRQRLNTDNA</sequence>